<evidence type="ECO:0000256" key="2">
    <source>
        <dbReference type="ARBA" id="ARBA00022475"/>
    </source>
</evidence>
<comment type="subcellular location">
    <subcellularLocation>
        <location evidence="1">Cell membrane</location>
        <topology evidence="1">Multi-pass membrane protein</topology>
    </subcellularLocation>
</comment>
<gene>
    <name evidence="8" type="ORF">ABID56_001908</name>
</gene>
<dbReference type="PANTHER" id="PTHR34187:SF2">
    <property type="entry name" value="DUF202 DOMAIN-CONTAINING PROTEIN"/>
    <property type="match status" value="1"/>
</dbReference>
<dbReference type="Pfam" id="PF02656">
    <property type="entry name" value="DUF202"/>
    <property type="match status" value="1"/>
</dbReference>
<sequence length="118" mass="13533">MNETEDSKYIQQHLANERTYLAWIRTALAIMGIGFLIVNIHFSTNANMNGRSDQLVEMIGVLSVLIGLIAIIFSTIHYVRKKKQINQQTFTSALHLVWLISALMLVMAGLFFAYFYLY</sequence>
<evidence type="ECO:0000256" key="6">
    <source>
        <dbReference type="SAM" id="Phobius"/>
    </source>
</evidence>
<evidence type="ECO:0000256" key="4">
    <source>
        <dbReference type="ARBA" id="ARBA00022989"/>
    </source>
</evidence>
<evidence type="ECO:0000259" key="7">
    <source>
        <dbReference type="Pfam" id="PF02656"/>
    </source>
</evidence>
<keyword evidence="4 6" id="KW-1133">Transmembrane helix</keyword>
<dbReference type="InterPro" id="IPR003807">
    <property type="entry name" value="DUF202"/>
</dbReference>
<organism evidence="8 9">
    <name type="scientific">Alkalibacillus flavidus</name>
    <dbReference type="NCBI Taxonomy" id="546021"/>
    <lineage>
        <taxon>Bacteria</taxon>
        <taxon>Bacillati</taxon>
        <taxon>Bacillota</taxon>
        <taxon>Bacilli</taxon>
        <taxon>Bacillales</taxon>
        <taxon>Bacillaceae</taxon>
        <taxon>Alkalibacillus</taxon>
    </lineage>
</organism>
<name>A0ABV2KW28_9BACI</name>
<keyword evidence="2" id="KW-1003">Cell membrane</keyword>
<keyword evidence="9" id="KW-1185">Reference proteome</keyword>
<dbReference type="Proteomes" id="UP001549167">
    <property type="component" value="Unassembled WGS sequence"/>
</dbReference>
<protein>
    <submittedName>
        <fullName evidence="8">Membrane protein</fullName>
    </submittedName>
</protein>
<feature type="transmembrane region" description="Helical" evidence="6">
    <location>
        <begin position="96"/>
        <end position="117"/>
    </location>
</feature>
<dbReference type="PANTHER" id="PTHR34187">
    <property type="entry name" value="FGR18P"/>
    <property type="match status" value="1"/>
</dbReference>
<comment type="caution">
    <text evidence="8">The sequence shown here is derived from an EMBL/GenBank/DDBJ whole genome shotgun (WGS) entry which is preliminary data.</text>
</comment>
<feature type="transmembrane region" description="Helical" evidence="6">
    <location>
        <begin position="20"/>
        <end position="42"/>
    </location>
</feature>
<evidence type="ECO:0000313" key="8">
    <source>
        <dbReference type="EMBL" id="MET3683798.1"/>
    </source>
</evidence>
<keyword evidence="5 6" id="KW-0472">Membrane</keyword>
<dbReference type="EMBL" id="JBEPMX010000009">
    <property type="protein sequence ID" value="MET3683798.1"/>
    <property type="molecule type" value="Genomic_DNA"/>
</dbReference>
<feature type="transmembrane region" description="Helical" evidence="6">
    <location>
        <begin position="54"/>
        <end position="76"/>
    </location>
</feature>
<accession>A0ABV2KW28</accession>
<feature type="domain" description="DUF202" evidence="7">
    <location>
        <begin position="12"/>
        <end position="83"/>
    </location>
</feature>
<proteinExistence type="predicted"/>
<evidence type="ECO:0000256" key="5">
    <source>
        <dbReference type="ARBA" id="ARBA00023136"/>
    </source>
</evidence>
<dbReference type="RefSeq" id="WP_354220535.1">
    <property type="nucleotide sequence ID" value="NZ_JBEPMX010000009.1"/>
</dbReference>
<dbReference type="InterPro" id="IPR052053">
    <property type="entry name" value="IM_YidH-like"/>
</dbReference>
<evidence type="ECO:0000256" key="3">
    <source>
        <dbReference type="ARBA" id="ARBA00022692"/>
    </source>
</evidence>
<evidence type="ECO:0000256" key="1">
    <source>
        <dbReference type="ARBA" id="ARBA00004651"/>
    </source>
</evidence>
<reference evidence="8 9" key="1">
    <citation type="submission" date="2024-06" db="EMBL/GenBank/DDBJ databases">
        <title>Genomic Encyclopedia of Type Strains, Phase IV (KMG-IV): sequencing the most valuable type-strain genomes for metagenomic binning, comparative biology and taxonomic classification.</title>
        <authorList>
            <person name="Goeker M."/>
        </authorList>
    </citation>
    <scope>NUCLEOTIDE SEQUENCE [LARGE SCALE GENOMIC DNA]</scope>
    <source>
        <strain evidence="8 9">DSM 23520</strain>
    </source>
</reference>
<evidence type="ECO:0000313" key="9">
    <source>
        <dbReference type="Proteomes" id="UP001549167"/>
    </source>
</evidence>
<keyword evidence="3 6" id="KW-0812">Transmembrane</keyword>